<evidence type="ECO:0000313" key="3">
    <source>
        <dbReference type="EMBL" id="PBD17624.1"/>
    </source>
</evidence>
<dbReference type="EMBL" id="NTHN02000018">
    <property type="protein sequence ID" value="MCT4370863.1"/>
    <property type="molecule type" value="Genomic_DNA"/>
</dbReference>
<reference evidence="2" key="3">
    <citation type="submission" date="2024-05" db="EMBL/GenBank/DDBJ databases">
        <title>Yangia mangrovi SAOS 153D genome.</title>
        <authorList>
            <person name="Verma A."/>
            <person name="Pal Y."/>
            <person name="Sundharam S."/>
            <person name="Bisht B."/>
            <person name="Srinivasan K."/>
        </authorList>
    </citation>
    <scope>NUCLEOTIDE SEQUENCE</scope>
    <source>
        <strain evidence="2">SAOS 153D</strain>
    </source>
</reference>
<dbReference type="Pfam" id="PF06676">
    <property type="entry name" value="DUF1178"/>
    <property type="match status" value="1"/>
</dbReference>
<organism evidence="3">
    <name type="scientific">Alloyangia mangrovi</name>
    <dbReference type="NCBI Taxonomy" id="1779329"/>
    <lineage>
        <taxon>Bacteria</taxon>
        <taxon>Pseudomonadati</taxon>
        <taxon>Pseudomonadota</taxon>
        <taxon>Alphaproteobacteria</taxon>
        <taxon>Rhodobacterales</taxon>
        <taxon>Roseobacteraceae</taxon>
        <taxon>Alloyangia</taxon>
    </lineage>
</organism>
<evidence type="ECO:0000313" key="2">
    <source>
        <dbReference type="EMBL" id="MCT4370863.1"/>
    </source>
</evidence>
<dbReference type="PIRSF" id="PIRSF032131">
    <property type="entry name" value="UCP032131"/>
    <property type="match status" value="1"/>
</dbReference>
<evidence type="ECO:0000313" key="4">
    <source>
        <dbReference type="Proteomes" id="UP000217448"/>
    </source>
</evidence>
<comment type="caution">
    <text evidence="3">The sequence shown here is derived from an EMBL/GenBank/DDBJ whole genome shotgun (WGS) entry which is preliminary data.</text>
</comment>
<keyword evidence="4" id="KW-1185">Reference proteome</keyword>
<dbReference type="AlphaFoldDB" id="A0A2A3JSX7"/>
<sequence length="149" mass="16305">MIQYSLKCTHDHRFDSWFQSASAFDKLHAAGMVACAVCGSPKVEKMLMAPRVNSGAARPESAPAPAKEKHNLSEPSSPAEQALRALREHVEKTSDYVGRDFAREARAMHSGDAPHRPIWGETRGDEAKALIEDGVPVAPLPFMPTRKSN</sequence>
<dbReference type="EMBL" id="NTHN01000343">
    <property type="protein sequence ID" value="PBD17624.1"/>
    <property type="molecule type" value="Genomic_DNA"/>
</dbReference>
<feature type="region of interest" description="Disordered" evidence="1">
    <location>
        <begin position="51"/>
        <end position="89"/>
    </location>
</feature>
<dbReference type="Proteomes" id="UP000217448">
    <property type="component" value="Unassembled WGS sequence"/>
</dbReference>
<accession>A0A2A3JSX7</accession>
<name>A0A2A3JSX7_9RHOB</name>
<proteinExistence type="predicted"/>
<reference evidence="3" key="1">
    <citation type="submission" date="2017-09" db="EMBL/GenBank/DDBJ databases">
        <title>Yangia sp. SAOS 153D whole genome sequencing.</title>
        <authorList>
            <person name="Verma A."/>
            <person name="Krishnamurthi S."/>
        </authorList>
    </citation>
    <scope>NUCLEOTIDE SEQUENCE [LARGE SCALE GENOMIC DNA]</scope>
    <source>
        <strain evidence="3">SAOS 153D</strain>
    </source>
</reference>
<protein>
    <submittedName>
        <fullName evidence="2">DUF1178 family protein</fullName>
    </submittedName>
</protein>
<dbReference type="OrthoDB" id="9799894at2"/>
<reference evidence="4" key="2">
    <citation type="submission" date="2023-07" db="EMBL/GenBank/DDBJ databases">
        <title>Yangia mangrovi SAOS 153D genome.</title>
        <authorList>
            <person name="Verma A."/>
            <person name="Pal Y."/>
            <person name="Sundharam S."/>
            <person name="Bisht B."/>
            <person name="Srinivasan K."/>
        </authorList>
    </citation>
    <scope>NUCLEOTIDE SEQUENCE [LARGE SCALE GENOMIC DNA]</scope>
    <source>
        <strain evidence="4">SAOS 153D</strain>
    </source>
</reference>
<dbReference type="InterPro" id="IPR009562">
    <property type="entry name" value="DUF1178"/>
</dbReference>
<gene>
    <name evidence="2" type="ORF">CLG85_011255</name>
    <name evidence="3" type="ORF">CLG85_19110</name>
</gene>
<dbReference type="RefSeq" id="WP_095883679.1">
    <property type="nucleotide sequence ID" value="NZ_NTHN02000018.1"/>
</dbReference>
<evidence type="ECO:0000256" key="1">
    <source>
        <dbReference type="SAM" id="MobiDB-lite"/>
    </source>
</evidence>